<name>X1H271_9ZZZZ</name>
<accession>X1H271</accession>
<protein>
    <submittedName>
        <fullName evidence="1">Uncharacterized protein</fullName>
    </submittedName>
</protein>
<comment type="caution">
    <text evidence="1">The sequence shown here is derived from an EMBL/GenBank/DDBJ whole genome shotgun (WGS) entry which is preliminary data.</text>
</comment>
<evidence type="ECO:0000313" key="1">
    <source>
        <dbReference type="EMBL" id="GAH64261.1"/>
    </source>
</evidence>
<dbReference type="EMBL" id="BARU01031841">
    <property type="protein sequence ID" value="GAH64261.1"/>
    <property type="molecule type" value="Genomic_DNA"/>
</dbReference>
<gene>
    <name evidence="1" type="ORF">S03H2_50305</name>
</gene>
<organism evidence="1">
    <name type="scientific">marine sediment metagenome</name>
    <dbReference type="NCBI Taxonomy" id="412755"/>
    <lineage>
        <taxon>unclassified sequences</taxon>
        <taxon>metagenomes</taxon>
        <taxon>ecological metagenomes</taxon>
    </lineage>
</organism>
<reference evidence="1" key="1">
    <citation type="journal article" date="2014" name="Front. Microbiol.">
        <title>High frequency of phylogenetically diverse reductive dehalogenase-homologous genes in deep subseafloor sedimentary metagenomes.</title>
        <authorList>
            <person name="Kawai M."/>
            <person name="Futagami T."/>
            <person name="Toyoda A."/>
            <person name="Takaki Y."/>
            <person name="Nishi S."/>
            <person name="Hori S."/>
            <person name="Arai W."/>
            <person name="Tsubouchi T."/>
            <person name="Morono Y."/>
            <person name="Uchiyama I."/>
            <person name="Ito T."/>
            <person name="Fujiyama A."/>
            <person name="Inagaki F."/>
            <person name="Takami H."/>
        </authorList>
    </citation>
    <scope>NUCLEOTIDE SEQUENCE</scope>
    <source>
        <strain evidence="1">Expedition CK06-06</strain>
    </source>
</reference>
<sequence length="40" mass="4674">RDLADDMFEKVLEARLNDPDPTKEQSKVICAQILEAWRTK</sequence>
<feature type="non-terminal residue" evidence="1">
    <location>
        <position position="1"/>
    </location>
</feature>
<proteinExistence type="predicted"/>
<dbReference type="AlphaFoldDB" id="X1H271"/>